<sequence length="170" mass="18150">MGKSNPANLDQWNLSIGSSRTGTSEIVTTTPTGCHQAPRAASSGRRQHRTTQATRSHRSRHTRWGDDLPATDDEAADAAATEDEAANTVATDDETADAVATDDEVADAEAVGDEEANAAATDDEADAAARSQHQPSIHPQVYGSHTSTATNRRRRLPHRRPWSSPAKSTK</sequence>
<protein>
    <submittedName>
        <fullName evidence="2">Uncharacterized protein</fullName>
    </submittedName>
</protein>
<feature type="compositionally biased region" description="Basic residues" evidence="1">
    <location>
        <begin position="151"/>
        <end position="161"/>
    </location>
</feature>
<reference evidence="2" key="1">
    <citation type="submission" date="2015-04" db="UniProtKB">
        <authorList>
            <consortium name="EnsemblPlants"/>
        </authorList>
    </citation>
    <scope>IDENTIFICATION</scope>
</reference>
<feature type="compositionally biased region" description="Polar residues" evidence="1">
    <location>
        <begin position="1"/>
        <end position="33"/>
    </location>
</feature>
<feature type="compositionally biased region" description="Acidic residues" evidence="1">
    <location>
        <begin position="69"/>
        <end position="126"/>
    </location>
</feature>
<proteinExistence type="predicted"/>
<feature type="compositionally biased region" description="Basic residues" evidence="1">
    <location>
        <begin position="45"/>
        <end position="62"/>
    </location>
</feature>
<dbReference type="EnsemblPlants" id="OGLUM05G24610.1">
    <property type="protein sequence ID" value="OGLUM05G24610.1"/>
    <property type="gene ID" value="OGLUM05G24610"/>
</dbReference>
<feature type="compositionally biased region" description="Polar residues" evidence="1">
    <location>
        <begin position="131"/>
        <end position="150"/>
    </location>
</feature>
<feature type="region of interest" description="Disordered" evidence="1">
    <location>
        <begin position="1"/>
        <end position="170"/>
    </location>
</feature>
<dbReference type="Gramene" id="OGLUM05G24610.1">
    <property type="protein sequence ID" value="OGLUM05G24610.1"/>
    <property type="gene ID" value="OGLUM05G24610"/>
</dbReference>
<reference evidence="2" key="2">
    <citation type="submission" date="2018-05" db="EMBL/GenBank/DDBJ databases">
        <title>OgluRS3 (Oryza glumaepatula Reference Sequence Version 3).</title>
        <authorList>
            <person name="Zhang J."/>
            <person name="Kudrna D."/>
            <person name="Lee S."/>
            <person name="Talag J."/>
            <person name="Welchert J."/>
            <person name="Wing R.A."/>
        </authorList>
    </citation>
    <scope>NUCLEOTIDE SEQUENCE [LARGE SCALE GENOMIC DNA]</scope>
</reference>
<keyword evidence="3" id="KW-1185">Reference proteome</keyword>
<dbReference type="HOGENOM" id="CLU_1573084_0_0_1"/>
<name>A0A0E0A1T3_9ORYZ</name>
<evidence type="ECO:0000313" key="3">
    <source>
        <dbReference type="Proteomes" id="UP000026961"/>
    </source>
</evidence>
<evidence type="ECO:0000313" key="2">
    <source>
        <dbReference type="EnsemblPlants" id="OGLUM05G24610.1"/>
    </source>
</evidence>
<dbReference type="AlphaFoldDB" id="A0A0E0A1T3"/>
<organism evidence="2">
    <name type="scientific">Oryza glumipatula</name>
    <dbReference type="NCBI Taxonomy" id="40148"/>
    <lineage>
        <taxon>Eukaryota</taxon>
        <taxon>Viridiplantae</taxon>
        <taxon>Streptophyta</taxon>
        <taxon>Embryophyta</taxon>
        <taxon>Tracheophyta</taxon>
        <taxon>Spermatophyta</taxon>
        <taxon>Magnoliopsida</taxon>
        <taxon>Liliopsida</taxon>
        <taxon>Poales</taxon>
        <taxon>Poaceae</taxon>
        <taxon>BOP clade</taxon>
        <taxon>Oryzoideae</taxon>
        <taxon>Oryzeae</taxon>
        <taxon>Oryzinae</taxon>
        <taxon>Oryza</taxon>
    </lineage>
</organism>
<accession>A0A0E0A1T3</accession>
<dbReference type="Proteomes" id="UP000026961">
    <property type="component" value="Chromosome 5"/>
</dbReference>
<evidence type="ECO:0000256" key="1">
    <source>
        <dbReference type="SAM" id="MobiDB-lite"/>
    </source>
</evidence>